<evidence type="ECO:0000256" key="2">
    <source>
        <dbReference type="SAM" id="MobiDB-lite"/>
    </source>
</evidence>
<feature type="region of interest" description="Disordered" evidence="2">
    <location>
        <begin position="110"/>
        <end position="129"/>
    </location>
</feature>
<evidence type="ECO:0000313" key="3">
    <source>
        <dbReference type="EMBL" id="GJJ10657.1"/>
    </source>
</evidence>
<gene>
    <name evidence="3" type="ORF">Clacol_004884</name>
</gene>
<feature type="compositionally biased region" description="Basic and acidic residues" evidence="2">
    <location>
        <begin position="117"/>
        <end position="129"/>
    </location>
</feature>
<accession>A0AAV5AAD2</accession>
<name>A0AAV5AAD2_9AGAM</name>
<organism evidence="3 4">
    <name type="scientific">Clathrus columnatus</name>
    <dbReference type="NCBI Taxonomy" id="1419009"/>
    <lineage>
        <taxon>Eukaryota</taxon>
        <taxon>Fungi</taxon>
        <taxon>Dikarya</taxon>
        <taxon>Basidiomycota</taxon>
        <taxon>Agaricomycotina</taxon>
        <taxon>Agaricomycetes</taxon>
        <taxon>Phallomycetidae</taxon>
        <taxon>Phallales</taxon>
        <taxon>Clathraceae</taxon>
        <taxon>Clathrus</taxon>
    </lineage>
</organism>
<protein>
    <submittedName>
        <fullName evidence="3">Uncharacterized protein</fullName>
    </submittedName>
</protein>
<comment type="caution">
    <text evidence="3">The sequence shown here is derived from an EMBL/GenBank/DDBJ whole genome shotgun (WGS) entry which is preliminary data.</text>
</comment>
<keyword evidence="4" id="KW-1185">Reference proteome</keyword>
<feature type="coiled-coil region" evidence="1">
    <location>
        <begin position="48"/>
        <end position="82"/>
    </location>
</feature>
<keyword evidence="1" id="KW-0175">Coiled coil</keyword>
<reference evidence="3" key="1">
    <citation type="submission" date="2021-10" db="EMBL/GenBank/DDBJ databases">
        <title>De novo Genome Assembly of Clathrus columnatus (Basidiomycota, Fungi) Using Illumina and Nanopore Sequence Data.</title>
        <authorList>
            <person name="Ogiso-Tanaka E."/>
            <person name="Itagaki H."/>
            <person name="Hosoya T."/>
            <person name="Hosaka K."/>
        </authorList>
    </citation>
    <scope>NUCLEOTIDE SEQUENCE</scope>
    <source>
        <strain evidence="3">MO-923</strain>
    </source>
</reference>
<evidence type="ECO:0000313" key="4">
    <source>
        <dbReference type="Proteomes" id="UP001050691"/>
    </source>
</evidence>
<proteinExistence type="predicted"/>
<evidence type="ECO:0000256" key="1">
    <source>
        <dbReference type="SAM" id="Coils"/>
    </source>
</evidence>
<sequence length="393" mass="44370">MGSEVDPPAFTPGFYNPSQAQTRQLTLPSYASVTADISYDIWDRFFTVAEASEIVADAKKRLALLDLELEKKSKELKKYKENTTKLFKDLHRGRSALEVIQRPLNVLRRIPSQGSQADEKGAKQREDFEASHRVESQLQEEVSVLEEQKHELQYKIDMNVSLASEMDQVFELVAGRAAASLQNDDNDIKSAEEDLARRSNSYSTAEESVSNFHRARVTVQHAHHYYTDVLQILDAIRGTALGRAALGGVSEISKNRDYQDASVIAGKAQICFNETIRVITPHIARIPPDVLPDFEKVKELGLLQATKIYGLMYGWQQKVDGVSELWINDMVASLKLMLQKQETAYGCLSRFAVWVQDEVPVIESEVHDSRLQKVAAQKKLVGLWKENCRMQVS</sequence>
<dbReference type="EMBL" id="BPWL01000005">
    <property type="protein sequence ID" value="GJJ10657.1"/>
    <property type="molecule type" value="Genomic_DNA"/>
</dbReference>
<dbReference type="Proteomes" id="UP001050691">
    <property type="component" value="Unassembled WGS sequence"/>
</dbReference>
<dbReference type="AlphaFoldDB" id="A0AAV5AAD2"/>